<accession>A0A926HUQ1</accession>
<dbReference type="AlphaFoldDB" id="A0A926HUQ1"/>
<evidence type="ECO:0000313" key="2">
    <source>
        <dbReference type="Proteomes" id="UP000620366"/>
    </source>
</evidence>
<dbReference type="RefSeq" id="WP_249299917.1">
    <property type="nucleotide sequence ID" value="NZ_JACRSP010000002.1"/>
</dbReference>
<gene>
    <name evidence="1" type="ORF">H8695_05600</name>
</gene>
<proteinExistence type="predicted"/>
<dbReference type="EMBL" id="JACRSP010000002">
    <property type="protein sequence ID" value="MBC8536165.1"/>
    <property type="molecule type" value="Genomic_DNA"/>
</dbReference>
<comment type="caution">
    <text evidence="1">The sequence shown here is derived from an EMBL/GenBank/DDBJ whole genome shotgun (WGS) entry which is preliminary data.</text>
</comment>
<evidence type="ECO:0000313" key="1">
    <source>
        <dbReference type="EMBL" id="MBC8536165.1"/>
    </source>
</evidence>
<keyword evidence="2" id="KW-1185">Reference proteome</keyword>
<protein>
    <submittedName>
        <fullName evidence="1">Uncharacterized protein</fullName>
    </submittedName>
</protein>
<reference evidence="1" key="1">
    <citation type="submission" date="2020-08" db="EMBL/GenBank/DDBJ databases">
        <title>Genome public.</title>
        <authorList>
            <person name="Liu C."/>
            <person name="Sun Q."/>
        </authorList>
    </citation>
    <scope>NUCLEOTIDE SEQUENCE</scope>
    <source>
        <strain evidence="1">BX7</strain>
    </source>
</reference>
<name>A0A926HUQ1_9FIRM</name>
<sequence length="168" mass="17611">MKKTVTVILVSAIILTLSYIAVSAEYGSADDPLISKSYLDSVLVPQLTEVISAKVAEGKETMKAEILKELGGATTGGGSAEYVAVQLFEGQTIRAATGSIEVLLRRGDFTCVDPTGEKITNVTKGGEAGDGGVLTLQNLYLIPRADGRGVRVASSEGWVMVRGGYIVE</sequence>
<organism evidence="1 2">
    <name type="scientific">Feifania hominis</name>
    <dbReference type="NCBI Taxonomy" id="2763660"/>
    <lineage>
        <taxon>Bacteria</taxon>
        <taxon>Bacillati</taxon>
        <taxon>Bacillota</taxon>
        <taxon>Clostridia</taxon>
        <taxon>Eubacteriales</taxon>
        <taxon>Feifaniaceae</taxon>
        <taxon>Feifania</taxon>
    </lineage>
</organism>
<dbReference type="Proteomes" id="UP000620366">
    <property type="component" value="Unassembled WGS sequence"/>
</dbReference>